<feature type="region of interest" description="Disordered" evidence="1">
    <location>
        <begin position="18"/>
        <end position="47"/>
    </location>
</feature>
<dbReference type="Proteomes" id="UP000593567">
    <property type="component" value="Unassembled WGS sequence"/>
</dbReference>
<feature type="region of interest" description="Disordered" evidence="1">
    <location>
        <begin position="69"/>
        <end position="136"/>
    </location>
</feature>
<sequence>MTMKEMILKKKTSKIYIRQNENNESEKEGGMADSEMEVQSVKEDSEELSTRKFYSIHSEYTPALIDDMVNRNTNRGGDQPEAGTETVASGSTVDLDNSGESETKFISVKPIWQHMDNSGSTKSKEDDSQYKQVAFENRGFRSEANKCLGAAGGHAKRDR</sequence>
<gene>
    <name evidence="2" type="ORF">EB796_019408</name>
</gene>
<name>A0A7J7J8E0_BUGNE</name>
<proteinExistence type="predicted"/>
<evidence type="ECO:0000256" key="1">
    <source>
        <dbReference type="SAM" id="MobiDB-lite"/>
    </source>
</evidence>
<dbReference type="AlphaFoldDB" id="A0A7J7J8E0"/>
<protein>
    <submittedName>
        <fullName evidence="2">Uncharacterized protein</fullName>
    </submittedName>
</protein>
<reference evidence="2" key="1">
    <citation type="submission" date="2020-06" db="EMBL/GenBank/DDBJ databases">
        <title>Draft genome of Bugula neritina, a colonial animal packing powerful symbionts and potential medicines.</title>
        <authorList>
            <person name="Rayko M."/>
        </authorList>
    </citation>
    <scope>NUCLEOTIDE SEQUENCE [LARGE SCALE GENOMIC DNA]</scope>
    <source>
        <strain evidence="2">Kwan_BN1</strain>
    </source>
</reference>
<evidence type="ECO:0000313" key="3">
    <source>
        <dbReference type="Proteomes" id="UP000593567"/>
    </source>
</evidence>
<feature type="compositionally biased region" description="Polar residues" evidence="1">
    <location>
        <begin position="86"/>
        <end position="100"/>
    </location>
</feature>
<evidence type="ECO:0000313" key="2">
    <source>
        <dbReference type="EMBL" id="KAF6022285.1"/>
    </source>
</evidence>
<dbReference type="EMBL" id="VXIV02002871">
    <property type="protein sequence ID" value="KAF6022285.1"/>
    <property type="molecule type" value="Genomic_DNA"/>
</dbReference>
<accession>A0A7J7J8E0</accession>
<comment type="caution">
    <text evidence="2">The sequence shown here is derived from an EMBL/GenBank/DDBJ whole genome shotgun (WGS) entry which is preliminary data.</text>
</comment>
<keyword evidence="3" id="KW-1185">Reference proteome</keyword>
<organism evidence="2 3">
    <name type="scientific">Bugula neritina</name>
    <name type="common">Brown bryozoan</name>
    <name type="synonym">Sertularia neritina</name>
    <dbReference type="NCBI Taxonomy" id="10212"/>
    <lineage>
        <taxon>Eukaryota</taxon>
        <taxon>Metazoa</taxon>
        <taxon>Spiralia</taxon>
        <taxon>Lophotrochozoa</taxon>
        <taxon>Bryozoa</taxon>
        <taxon>Gymnolaemata</taxon>
        <taxon>Cheilostomatida</taxon>
        <taxon>Flustrina</taxon>
        <taxon>Buguloidea</taxon>
        <taxon>Bugulidae</taxon>
        <taxon>Bugula</taxon>
    </lineage>
</organism>